<evidence type="ECO:0000256" key="6">
    <source>
        <dbReference type="ARBA" id="ARBA00023033"/>
    </source>
</evidence>
<dbReference type="InterPro" id="IPR002397">
    <property type="entry name" value="Cyt_P450_B"/>
</dbReference>
<keyword evidence="2 7" id="KW-0349">Heme</keyword>
<dbReference type="SUPFAM" id="SSF48264">
    <property type="entry name" value="Cytochrome P450"/>
    <property type="match status" value="1"/>
</dbReference>
<dbReference type="PANTHER" id="PTHR46696">
    <property type="entry name" value="P450, PUTATIVE (EUROFUNG)-RELATED"/>
    <property type="match status" value="1"/>
</dbReference>
<dbReference type="PRINTS" id="PR00385">
    <property type="entry name" value="P450"/>
</dbReference>
<protein>
    <submittedName>
        <fullName evidence="8">Cytochrome P450</fullName>
    </submittedName>
</protein>
<dbReference type="EMBL" id="BIFS01000002">
    <property type="protein sequence ID" value="GCE24463.1"/>
    <property type="molecule type" value="Genomic_DNA"/>
</dbReference>
<dbReference type="InterPro" id="IPR036396">
    <property type="entry name" value="Cyt_P450_sf"/>
</dbReference>
<keyword evidence="9" id="KW-1185">Reference proteome</keyword>
<comment type="similarity">
    <text evidence="1 7">Belongs to the cytochrome P450 family.</text>
</comment>
<dbReference type="InterPro" id="IPR001128">
    <property type="entry name" value="Cyt_P450"/>
</dbReference>
<dbReference type="PRINTS" id="PR00359">
    <property type="entry name" value="BP450"/>
</dbReference>
<dbReference type="GO" id="GO:0004497">
    <property type="term" value="F:monooxygenase activity"/>
    <property type="evidence" value="ECO:0007669"/>
    <property type="project" value="UniProtKB-KW"/>
</dbReference>
<dbReference type="GO" id="GO:0020037">
    <property type="term" value="F:heme binding"/>
    <property type="evidence" value="ECO:0007669"/>
    <property type="project" value="InterPro"/>
</dbReference>
<gene>
    <name evidence="8" type="ORF">KDK_82630</name>
</gene>
<accession>A0A402AZG3</accession>
<evidence type="ECO:0000256" key="1">
    <source>
        <dbReference type="ARBA" id="ARBA00010617"/>
    </source>
</evidence>
<evidence type="ECO:0000313" key="8">
    <source>
        <dbReference type="EMBL" id="GCE24463.1"/>
    </source>
</evidence>
<dbReference type="InterPro" id="IPR017972">
    <property type="entry name" value="Cyt_P450_CS"/>
</dbReference>
<reference evidence="9" key="1">
    <citation type="submission" date="2018-12" db="EMBL/GenBank/DDBJ databases">
        <title>Tengunoibacter tsumagoiensis gen. nov., sp. nov., Dictyobacter kobayashii sp. nov., D. alpinus sp. nov., and D. joshuensis sp. nov. and description of Dictyobacteraceae fam. nov. within the order Ktedonobacterales isolated from Tengu-no-mugimeshi.</title>
        <authorList>
            <person name="Wang C.M."/>
            <person name="Zheng Y."/>
            <person name="Sakai Y."/>
            <person name="Toyoda A."/>
            <person name="Minakuchi Y."/>
            <person name="Abe K."/>
            <person name="Yokota A."/>
            <person name="Yabe S."/>
        </authorList>
    </citation>
    <scope>NUCLEOTIDE SEQUENCE [LARGE SCALE GENOMIC DNA]</scope>
    <source>
        <strain evidence="9">Uno11</strain>
    </source>
</reference>
<dbReference type="PROSITE" id="PS00086">
    <property type="entry name" value="CYTOCHROME_P450"/>
    <property type="match status" value="1"/>
</dbReference>
<evidence type="ECO:0000256" key="7">
    <source>
        <dbReference type="RuleBase" id="RU000461"/>
    </source>
</evidence>
<proteinExistence type="inferred from homology"/>
<dbReference type="Proteomes" id="UP000287188">
    <property type="component" value="Unassembled WGS sequence"/>
</dbReference>
<organism evidence="8 9">
    <name type="scientific">Dictyobacter kobayashii</name>
    <dbReference type="NCBI Taxonomy" id="2014872"/>
    <lineage>
        <taxon>Bacteria</taxon>
        <taxon>Bacillati</taxon>
        <taxon>Chloroflexota</taxon>
        <taxon>Ktedonobacteria</taxon>
        <taxon>Ktedonobacterales</taxon>
        <taxon>Dictyobacteraceae</taxon>
        <taxon>Dictyobacter</taxon>
    </lineage>
</organism>
<evidence type="ECO:0000256" key="5">
    <source>
        <dbReference type="ARBA" id="ARBA00023004"/>
    </source>
</evidence>
<sequence length="422" mass="47518">MFMAQQSKIDFKQILDHSHIANPYPLYEQFRETPVALQEDGSYVVSTYNEVVALLHDPRVSSDMRKSAAQQRAMQQAEQKRAQMKAQGQPVTEPEEIVPPFIFQDPPNHDRLRRIVMSQFTPERIENMGSHIDQIVKEHLDKHAQGGQIDIVDDLAYPLPVTVICQLLGVPREDEVRFHAWAELLATVLDPGQVQSEEQQKQIMDASMQIREYMGQLLQKLKEHPDDSMLSGMMQADDVDGAMSPRELISTAILLLIAGHETTVNLITNGTLAMVRSPELLEHLRQDPDLIITYVEELLRYDPPVHFRTRTALADITIAGTTIPKGATIILVLASGSHDDQRFERPEEFIPNRQDNEHLGFGSGIHYCVGAPLARIEAHIALGELSRRLIEPTLAVDPPPYRDNAALRGPRHLSINFKGLKA</sequence>
<keyword evidence="5 7" id="KW-0408">Iron</keyword>
<keyword evidence="4 7" id="KW-0560">Oxidoreductase</keyword>
<dbReference type="GO" id="GO:0005506">
    <property type="term" value="F:iron ion binding"/>
    <property type="evidence" value="ECO:0007669"/>
    <property type="project" value="InterPro"/>
</dbReference>
<evidence type="ECO:0000313" key="9">
    <source>
        <dbReference type="Proteomes" id="UP000287188"/>
    </source>
</evidence>
<dbReference type="FunFam" id="1.10.630.10:FF:000018">
    <property type="entry name" value="Cytochrome P450 monooxygenase"/>
    <property type="match status" value="1"/>
</dbReference>
<name>A0A402AZG3_9CHLR</name>
<dbReference type="Pfam" id="PF00067">
    <property type="entry name" value="p450"/>
    <property type="match status" value="1"/>
</dbReference>
<evidence type="ECO:0000256" key="4">
    <source>
        <dbReference type="ARBA" id="ARBA00023002"/>
    </source>
</evidence>
<evidence type="ECO:0000256" key="2">
    <source>
        <dbReference type="ARBA" id="ARBA00022617"/>
    </source>
</evidence>
<comment type="caution">
    <text evidence="8">The sequence shown here is derived from an EMBL/GenBank/DDBJ whole genome shotgun (WGS) entry which is preliminary data.</text>
</comment>
<dbReference type="GO" id="GO:0016705">
    <property type="term" value="F:oxidoreductase activity, acting on paired donors, with incorporation or reduction of molecular oxygen"/>
    <property type="evidence" value="ECO:0007669"/>
    <property type="project" value="InterPro"/>
</dbReference>
<evidence type="ECO:0000256" key="3">
    <source>
        <dbReference type="ARBA" id="ARBA00022723"/>
    </source>
</evidence>
<dbReference type="CDD" id="cd20625">
    <property type="entry name" value="CYP164-like"/>
    <property type="match status" value="1"/>
</dbReference>
<keyword evidence="6 7" id="KW-0503">Monooxygenase</keyword>
<dbReference type="Gene3D" id="1.10.630.10">
    <property type="entry name" value="Cytochrome P450"/>
    <property type="match status" value="1"/>
</dbReference>
<dbReference type="AlphaFoldDB" id="A0A402AZG3"/>
<dbReference type="PANTHER" id="PTHR46696:SF1">
    <property type="entry name" value="CYTOCHROME P450 YJIB-RELATED"/>
    <property type="match status" value="1"/>
</dbReference>
<keyword evidence="3 7" id="KW-0479">Metal-binding</keyword>